<comment type="caution">
    <text evidence="3">The sequence shown here is derived from an EMBL/GenBank/DDBJ whole genome shotgun (WGS) entry which is preliminary data.</text>
</comment>
<dbReference type="GO" id="GO:0016787">
    <property type="term" value="F:hydrolase activity"/>
    <property type="evidence" value="ECO:0007669"/>
    <property type="project" value="UniProtKB-KW"/>
</dbReference>
<keyword evidence="1" id="KW-0808">Transferase</keyword>
<gene>
    <name evidence="3" type="ORF">D7V88_16530</name>
</gene>
<dbReference type="SUPFAM" id="SSF53474">
    <property type="entry name" value="alpha/beta-Hydrolases"/>
    <property type="match status" value="1"/>
</dbReference>
<sequence>MNSARRTSALWSLRALLLGLGVLASGCARAPLREKAAEAVHAPAAPPPGALEAREADAFFQGHRFRDGTVLPEVRIHYATLGTPRRDASGAVTNAVLLLHWTSASGQVLRGRPFMDSLFAPGRPLDATKYFLIFPDSVGHGRSSKPSDGARTKFPAYGYRDMVELQHRLVTQTLGIARLHAIVGLSMGGMNAWQWSELYPEAVKGVMPIVSLPTRIAGRNLLWRRFVSRQIRTDPEWKDGLYTAPPRGWREAFPVFRMMLDGVPHLQATLPEAASADAFITAAMAQAEGMDANDVLYSLESSSDYDPEPALDAIQARVFALNFSDDEFNPVSLRTLETLMPRVKHGRFVVQEGDARSFGHLTQAHPELWADQVAAFLAFLEGA</sequence>
<dbReference type="NCBIfam" id="NF005071">
    <property type="entry name" value="PRK06489.1"/>
    <property type="match status" value="1"/>
</dbReference>
<dbReference type="RefSeq" id="WP_120541604.1">
    <property type="nucleotide sequence ID" value="NZ_RAVZ01000102.1"/>
</dbReference>
<dbReference type="PROSITE" id="PS51257">
    <property type="entry name" value="PROKAR_LIPOPROTEIN"/>
    <property type="match status" value="1"/>
</dbReference>
<evidence type="ECO:0000259" key="2">
    <source>
        <dbReference type="Pfam" id="PF00561"/>
    </source>
</evidence>
<dbReference type="Pfam" id="PF00561">
    <property type="entry name" value="Abhydrolase_1"/>
    <property type="match status" value="1"/>
</dbReference>
<dbReference type="Gene3D" id="3.40.50.1820">
    <property type="entry name" value="alpha/beta hydrolase"/>
    <property type="match status" value="1"/>
</dbReference>
<keyword evidence="3" id="KW-0378">Hydrolase</keyword>
<protein>
    <submittedName>
        <fullName evidence="3">Alpha/beta fold hydrolase</fullName>
    </submittedName>
</protein>
<dbReference type="Proteomes" id="UP000268094">
    <property type="component" value="Unassembled WGS sequence"/>
</dbReference>
<evidence type="ECO:0000256" key="1">
    <source>
        <dbReference type="ARBA" id="ARBA00022679"/>
    </source>
</evidence>
<dbReference type="GO" id="GO:0004414">
    <property type="term" value="F:homoserine O-acetyltransferase activity"/>
    <property type="evidence" value="ECO:0007669"/>
    <property type="project" value="TreeGrafter"/>
</dbReference>
<dbReference type="PANTHER" id="PTHR32268:SF11">
    <property type="entry name" value="HOMOSERINE O-ACETYLTRANSFERASE"/>
    <property type="match status" value="1"/>
</dbReference>
<dbReference type="AlphaFoldDB" id="A0A3A8IX06"/>
<organism evidence="3 4">
    <name type="scientific">Corallococcus terminator</name>
    <dbReference type="NCBI Taxonomy" id="2316733"/>
    <lineage>
        <taxon>Bacteria</taxon>
        <taxon>Pseudomonadati</taxon>
        <taxon>Myxococcota</taxon>
        <taxon>Myxococcia</taxon>
        <taxon>Myxococcales</taxon>
        <taxon>Cystobacterineae</taxon>
        <taxon>Myxococcaceae</taxon>
        <taxon>Corallococcus</taxon>
    </lineage>
</organism>
<dbReference type="OrthoDB" id="9800754at2"/>
<dbReference type="PANTHER" id="PTHR32268">
    <property type="entry name" value="HOMOSERINE O-ACETYLTRANSFERASE"/>
    <property type="match status" value="1"/>
</dbReference>
<evidence type="ECO:0000313" key="4">
    <source>
        <dbReference type="Proteomes" id="UP000268094"/>
    </source>
</evidence>
<accession>A0A3A8IX06</accession>
<reference evidence="4" key="1">
    <citation type="submission" date="2018-09" db="EMBL/GenBank/DDBJ databases">
        <authorList>
            <person name="Livingstone P.G."/>
            <person name="Whitworth D.E."/>
        </authorList>
    </citation>
    <scope>NUCLEOTIDE SEQUENCE [LARGE SCALE GENOMIC DNA]</scope>
    <source>
        <strain evidence="4">CA054A</strain>
    </source>
</reference>
<feature type="domain" description="AB hydrolase-1" evidence="2">
    <location>
        <begin position="123"/>
        <end position="283"/>
    </location>
</feature>
<evidence type="ECO:0000313" key="3">
    <source>
        <dbReference type="EMBL" id="RKG87136.1"/>
    </source>
</evidence>
<dbReference type="InterPro" id="IPR029058">
    <property type="entry name" value="AB_hydrolase_fold"/>
</dbReference>
<dbReference type="GO" id="GO:0009092">
    <property type="term" value="P:homoserine metabolic process"/>
    <property type="evidence" value="ECO:0007669"/>
    <property type="project" value="TreeGrafter"/>
</dbReference>
<dbReference type="InterPro" id="IPR000073">
    <property type="entry name" value="AB_hydrolase_1"/>
</dbReference>
<keyword evidence="4" id="KW-1185">Reference proteome</keyword>
<name>A0A3A8IX06_9BACT</name>
<proteinExistence type="predicted"/>
<dbReference type="EMBL" id="RAVZ01000102">
    <property type="protein sequence ID" value="RKG87136.1"/>
    <property type="molecule type" value="Genomic_DNA"/>
</dbReference>
<dbReference type="InterPro" id="IPR008220">
    <property type="entry name" value="HAT_MetX-like"/>
</dbReference>
<dbReference type="GO" id="GO:0009086">
    <property type="term" value="P:methionine biosynthetic process"/>
    <property type="evidence" value="ECO:0007669"/>
    <property type="project" value="TreeGrafter"/>
</dbReference>